<accession>A0A9N9G5Z9</accession>
<sequence length="373" mass="44009">MNSKFKEYLEKEFKNIKTIEQLPNWIKKQNVNYGLIFAEKNIYSSNFPTFITDTELHINILDESSKKFKAKLNILTKKIDSILLENHINDPNFAGFKYNTDIINKNSIIKNSPVYDIYLEIKCSLVELIFEKKSICPSKDLEDEVKKALENKNPYKELIKVFDVYGHFLPQKIVMGHKLYRKSHLLVNHENNNSIISIQQVEWETLHDFKISKFEELIKHWESYLEKYDFDTKYFISLDGETVMRDKLEKWVEFCLEGNIYPLQIINWCDLYPLYEIFDNPLREDIESILGVDYSKIKEKVLMTGAIPTEKDINYYRVNFFPDSDNHLESNNYQIFGKLIKKDGMPIDKVAVTFKSLNVYGFSAIIESFGIVK</sequence>
<organism evidence="1 2">
    <name type="scientific">Racocetra fulgida</name>
    <dbReference type="NCBI Taxonomy" id="60492"/>
    <lineage>
        <taxon>Eukaryota</taxon>
        <taxon>Fungi</taxon>
        <taxon>Fungi incertae sedis</taxon>
        <taxon>Mucoromycota</taxon>
        <taxon>Glomeromycotina</taxon>
        <taxon>Glomeromycetes</taxon>
        <taxon>Diversisporales</taxon>
        <taxon>Gigasporaceae</taxon>
        <taxon>Racocetra</taxon>
    </lineage>
</organism>
<name>A0A9N9G5Z9_9GLOM</name>
<dbReference type="EMBL" id="CAJVPZ010007185">
    <property type="protein sequence ID" value="CAG8582948.1"/>
    <property type="molecule type" value="Genomic_DNA"/>
</dbReference>
<evidence type="ECO:0000313" key="1">
    <source>
        <dbReference type="EMBL" id="CAG8582948.1"/>
    </source>
</evidence>
<protein>
    <submittedName>
        <fullName evidence="1">4059_t:CDS:1</fullName>
    </submittedName>
</protein>
<dbReference type="AlphaFoldDB" id="A0A9N9G5Z9"/>
<gene>
    <name evidence="1" type="ORF">RFULGI_LOCUS5925</name>
</gene>
<evidence type="ECO:0000313" key="2">
    <source>
        <dbReference type="Proteomes" id="UP000789396"/>
    </source>
</evidence>
<reference evidence="1" key="1">
    <citation type="submission" date="2021-06" db="EMBL/GenBank/DDBJ databases">
        <authorList>
            <person name="Kallberg Y."/>
            <person name="Tangrot J."/>
            <person name="Rosling A."/>
        </authorList>
    </citation>
    <scope>NUCLEOTIDE SEQUENCE</scope>
    <source>
        <strain evidence="1">IN212</strain>
    </source>
</reference>
<proteinExistence type="predicted"/>
<comment type="caution">
    <text evidence="1">The sequence shown here is derived from an EMBL/GenBank/DDBJ whole genome shotgun (WGS) entry which is preliminary data.</text>
</comment>
<keyword evidence="2" id="KW-1185">Reference proteome</keyword>
<dbReference type="OrthoDB" id="2423197at2759"/>
<dbReference type="Proteomes" id="UP000789396">
    <property type="component" value="Unassembled WGS sequence"/>
</dbReference>